<dbReference type="AlphaFoldDB" id="A0A8S1R4V2"/>
<reference evidence="1" key="1">
    <citation type="submission" date="2021-01" db="EMBL/GenBank/DDBJ databases">
        <authorList>
            <consortium name="Genoscope - CEA"/>
            <person name="William W."/>
        </authorList>
    </citation>
    <scope>NUCLEOTIDE SEQUENCE</scope>
</reference>
<dbReference type="Proteomes" id="UP000692954">
    <property type="component" value="Unassembled WGS sequence"/>
</dbReference>
<proteinExistence type="predicted"/>
<keyword evidence="2" id="KW-1185">Reference proteome</keyword>
<name>A0A8S1R4V2_9CILI</name>
<dbReference type="EMBL" id="CAJJDN010000139">
    <property type="protein sequence ID" value="CAD8122555.1"/>
    <property type="molecule type" value="Genomic_DNA"/>
</dbReference>
<dbReference type="OrthoDB" id="10489593at2759"/>
<evidence type="ECO:0000313" key="2">
    <source>
        <dbReference type="Proteomes" id="UP000692954"/>
    </source>
</evidence>
<comment type="caution">
    <text evidence="1">The sequence shown here is derived from an EMBL/GenBank/DDBJ whole genome shotgun (WGS) entry which is preliminary data.</text>
</comment>
<accession>A0A8S1R4V2</accession>
<evidence type="ECO:0000313" key="1">
    <source>
        <dbReference type="EMBL" id="CAD8122555.1"/>
    </source>
</evidence>
<gene>
    <name evidence="1" type="ORF">PSON_ATCC_30995.1.T1390067</name>
</gene>
<organism evidence="1 2">
    <name type="scientific">Paramecium sonneborni</name>
    <dbReference type="NCBI Taxonomy" id="65129"/>
    <lineage>
        <taxon>Eukaryota</taxon>
        <taxon>Sar</taxon>
        <taxon>Alveolata</taxon>
        <taxon>Ciliophora</taxon>
        <taxon>Intramacronucleata</taxon>
        <taxon>Oligohymenophorea</taxon>
        <taxon>Peniculida</taxon>
        <taxon>Parameciidae</taxon>
        <taxon>Paramecium</taxon>
    </lineage>
</organism>
<protein>
    <submittedName>
        <fullName evidence="1">Uncharacterized protein</fullName>
    </submittedName>
</protein>
<sequence>MRNVVKKKKKRIIYNKINVFKILDSLPSNSRMLHRDRTFCCILSIESVNESSLVQEYDEIPND</sequence>